<organism evidence="1 2">
    <name type="scientific">Persea americana</name>
    <name type="common">Avocado</name>
    <dbReference type="NCBI Taxonomy" id="3435"/>
    <lineage>
        <taxon>Eukaryota</taxon>
        <taxon>Viridiplantae</taxon>
        <taxon>Streptophyta</taxon>
        <taxon>Embryophyta</taxon>
        <taxon>Tracheophyta</taxon>
        <taxon>Spermatophyta</taxon>
        <taxon>Magnoliopsida</taxon>
        <taxon>Magnoliidae</taxon>
        <taxon>Laurales</taxon>
        <taxon>Lauraceae</taxon>
        <taxon>Persea</taxon>
    </lineage>
</organism>
<accession>A0ACC2LFB7</accession>
<dbReference type="Proteomes" id="UP001234297">
    <property type="component" value="Chromosome 8"/>
</dbReference>
<gene>
    <name evidence="1" type="ORF">MRB53_025523</name>
</gene>
<dbReference type="EMBL" id="CM056816">
    <property type="protein sequence ID" value="KAJ8632187.1"/>
    <property type="molecule type" value="Genomic_DNA"/>
</dbReference>
<keyword evidence="2" id="KW-1185">Reference proteome</keyword>
<comment type="caution">
    <text evidence="1">The sequence shown here is derived from an EMBL/GenBank/DDBJ whole genome shotgun (WGS) entry which is preliminary data.</text>
</comment>
<proteinExistence type="predicted"/>
<reference evidence="1 2" key="1">
    <citation type="journal article" date="2022" name="Hortic Res">
        <title>A haplotype resolved chromosomal level avocado genome allows analysis of novel avocado genes.</title>
        <authorList>
            <person name="Nath O."/>
            <person name="Fletcher S.J."/>
            <person name="Hayward A."/>
            <person name="Shaw L.M."/>
            <person name="Masouleh A.K."/>
            <person name="Furtado A."/>
            <person name="Henry R.J."/>
            <person name="Mitter N."/>
        </authorList>
    </citation>
    <scope>NUCLEOTIDE SEQUENCE [LARGE SCALE GENOMIC DNA]</scope>
    <source>
        <strain evidence="2">cv. Hass</strain>
    </source>
</reference>
<sequence>MSTHLLLFLLLISLYPYACNARHHGLFHTISHEGEEKVKYTMFQEQTHQKKHPINRESSTTTEKPKELEPLPRIMDEARGMTKGVVRTKSLVTVSWKIPHEKYAEDPRFDLDYAPPRTHPPSHN</sequence>
<name>A0ACC2LFB7_PERAE</name>
<protein>
    <submittedName>
        <fullName evidence="1">Uncharacterized protein</fullName>
    </submittedName>
</protein>
<evidence type="ECO:0000313" key="1">
    <source>
        <dbReference type="EMBL" id="KAJ8632187.1"/>
    </source>
</evidence>
<evidence type="ECO:0000313" key="2">
    <source>
        <dbReference type="Proteomes" id="UP001234297"/>
    </source>
</evidence>